<dbReference type="GO" id="GO:0035269">
    <property type="term" value="P:protein O-linked glycosylation via mannose"/>
    <property type="evidence" value="ECO:0007669"/>
    <property type="project" value="TreeGrafter"/>
</dbReference>
<dbReference type="EMBL" id="HBHW01006602">
    <property type="protein sequence ID" value="CAE0037071.1"/>
    <property type="molecule type" value="Transcribed_RNA"/>
</dbReference>
<proteinExistence type="predicted"/>
<evidence type="ECO:0000313" key="8">
    <source>
        <dbReference type="EMBL" id="CAE0037071.1"/>
    </source>
</evidence>
<protein>
    <submittedName>
        <fullName evidence="10">Uncharacterized protein</fullName>
    </submittedName>
</protein>
<dbReference type="GO" id="GO:0015020">
    <property type="term" value="F:glucuronosyltransferase activity"/>
    <property type="evidence" value="ECO:0007669"/>
    <property type="project" value="TreeGrafter"/>
</dbReference>
<dbReference type="EMBL" id="HBHW01006616">
    <property type="protein sequence ID" value="CAE0037084.1"/>
    <property type="molecule type" value="Transcribed_RNA"/>
</dbReference>
<keyword evidence="4 7" id="KW-1133">Transmembrane helix</keyword>
<evidence type="ECO:0000256" key="3">
    <source>
        <dbReference type="ARBA" id="ARBA00022968"/>
    </source>
</evidence>
<dbReference type="EMBL" id="HBHW01006606">
    <property type="protein sequence ID" value="CAE0037074.1"/>
    <property type="molecule type" value="Transcribed_RNA"/>
</dbReference>
<dbReference type="GO" id="GO:0042285">
    <property type="term" value="F:xylosyltransferase activity"/>
    <property type="evidence" value="ECO:0007669"/>
    <property type="project" value="TreeGrafter"/>
</dbReference>
<evidence type="ECO:0000256" key="6">
    <source>
        <dbReference type="ARBA" id="ARBA00023180"/>
    </source>
</evidence>
<keyword evidence="5 7" id="KW-0472">Membrane</keyword>
<dbReference type="InterPro" id="IPR051292">
    <property type="entry name" value="Xyl/GlcA_transferase"/>
</dbReference>
<evidence type="ECO:0000256" key="2">
    <source>
        <dbReference type="ARBA" id="ARBA00022692"/>
    </source>
</evidence>
<evidence type="ECO:0000256" key="7">
    <source>
        <dbReference type="SAM" id="Phobius"/>
    </source>
</evidence>
<sequence length="684" mass="75813">MKMSAESSRFGTGFVHGFIVVGIIQLTLWGALLGRGDWWRNASPKALEGVDTGADAEQDTAGSGMCTFASRGLRTRFSLESRYRNNLNVSEVGDTWMEAIIEIPKEAVKIRVHIGNGREDADLDGVDGVNPLKRVLRLNGLAPSTAYSLMVYSMSSRGKAELFIKQDLFTREGTTLVLNPSFETRGAPPHRFSRTTSNPKLAAKWTPMLGAGYQRLCAPFKFENGRILPPRSGDCHLLLGYPGYPLDRTDHYGAHQMVEVPHRLSREVFLLRFWFCPGSTVGSDVGGGEFFLSLSLLLDDGNVIEGDPLSLLEESRNVDPFVYQHSCVRVHHASGVKALQISFHLEGHESTGNSFVDDVNVTVVGSQSDDACHGIFVSSTETRGEIGLPERHLEAEEKPSLTDLSLAVPLTAELMPRLAALASTYGGPVVANVLVRNQRELEYAVSFWMTVKVLRRRTSILFTHVKGDVALPVNALRNGAALLVKTHFILPVDVDFFMSSGTSRCFYGKSNVLPKLFGEKKLTALVLPQMIVEDGLGIPSSKEELLNLMRVGLAAPYCEIAQTGIDIQKWALANDNRAVSPAAQSEPFVIMRRSEFVRFDERFTGYGMNKVAWIAALASGSEFEFYVLSETFLTHHNHAENIWFRKRNQALYFHTCRRFLSYVAENDMILSKARAEPKSVFLPN</sequence>
<keyword evidence="6" id="KW-0325">Glycoprotein</keyword>
<name>A0A7S2ZGF0_9RHOD</name>
<dbReference type="AlphaFoldDB" id="A0A7S2ZGF0"/>
<comment type="subcellular location">
    <subcellularLocation>
        <location evidence="1">Membrane</location>
        <topology evidence="1">Single-pass type II membrane protein</topology>
    </subcellularLocation>
</comment>
<dbReference type="GO" id="GO:0016020">
    <property type="term" value="C:membrane"/>
    <property type="evidence" value="ECO:0007669"/>
    <property type="project" value="UniProtKB-SubCell"/>
</dbReference>
<gene>
    <name evidence="8" type="ORF">RMAR00112_LOCUS5021</name>
    <name evidence="9" type="ORF">RMAR00112_LOCUS5024</name>
    <name evidence="10" type="ORF">RMAR00112_LOCUS5034</name>
    <name evidence="11" type="ORF">RMAR00112_LOCUS5041</name>
</gene>
<organism evidence="10">
    <name type="scientific">Rhodosorus marinus</name>
    <dbReference type="NCBI Taxonomy" id="101924"/>
    <lineage>
        <taxon>Eukaryota</taxon>
        <taxon>Rhodophyta</taxon>
        <taxon>Stylonematophyceae</taxon>
        <taxon>Stylonematales</taxon>
        <taxon>Stylonemataceae</taxon>
        <taxon>Rhodosorus</taxon>
    </lineage>
</organism>
<keyword evidence="2 7" id="KW-0812">Transmembrane</keyword>
<dbReference type="Pfam" id="PF13896">
    <property type="entry name" value="Glyco_transf_49"/>
    <property type="match status" value="1"/>
</dbReference>
<reference evidence="10" key="1">
    <citation type="submission" date="2021-01" db="EMBL/GenBank/DDBJ databases">
        <authorList>
            <person name="Corre E."/>
            <person name="Pelletier E."/>
            <person name="Niang G."/>
            <person name="Scheremetjew M."/>
            <person name="Finn R."/>
            <person name="Kale V."/>
            <person name="Holt S."/>
            <person name="Cochrane G."/>
            <person name="Meng A."/>
            <person name="Brown T."/>
            <person name="Cohen L."/>
        </authorList>
    </citation>
    <scope>NUCLEOTIDE SEQUENCE</scope>
    <source>
        <strain evidence="10">CCMP 769</strain>
    </source>
</reference>
<evidence type="ECO:0000256" key="1">
    <source>
        <dbReference type="ARBA" id="ARBA00004606"/>
    </source>
</evidence>
<dbReference type="PANTHER" id="PTHR12270">
    <property type="entry name" value="GLYCOSYLTRANSFERASE-RELATED"/>
    <property type="match status" value="1"/>
</dbReference>
<evidence type="ECO:0000313" key="9">
    <source>
        <dbReference type="EMBL" id="CAE0037074.1"/>
    </source>
</evidence>
<feature type="transmembrane region" description="Helical" evidence="7">
    <location>
        <begin position="12"/>
        <end position="32"/>
    </location>
</feature>
<evidence type="ECO:0000256" key="5">
    <source>
        <dbReference type="ARBA" id="ARBA00023136"/>
    </source>
</evidence>
<evidence type="ECO:0000313" key="11">
    <source>
        <dbReference type="EMBL" id="CAE0037091.1"/>
    </source>
</evidence>
<keyword evidence="3" id="KW-0735">Signal-anchor</keyword>
<accession>A0A7S2ZGF0</accession>
<evidence type="ECO:0000256" key="4">
    <source>
        <dbReference type="ARBA" id="ARBA00022989"/>
    </source>
</evidence>
<dbReference type="PANTHER" id="PTHR12270:SF25">
    <property type="entry name" value="GLYCOSYLTRANSFERASE-LIKE PROTEIN LARGE"/>
    <property type="match status" value="1"/>
</dbReference>
<evidence type="ECO:0000313" key="10">
    <source>
        <dbReference type="EMBL" id="CAE0037084.1"/>
    </source>
</evidence>
<dbReference type="EMBL" id="HBHW01006623">
    <property type="protein sequence ID" value="CAE0037091.1"/>
    <property type="molecule type" value="Transcribed_RNA"/>
</dbReference>